<keyword evidence="1" id="KW-0472">Membrane</keyword>
<keyword evidence="3" id="KW-1185">Reference proteome</keyword>
<dbReference type="EMBL" id="AMGM01000050">
    <property type="protein sequence ID" value="EKB48533.1"/>
    <property type="molecule type" value="Genomic_DNA"/>
</dbReference>
<gene>
    <name evidence="2" type="ORF">B879_02874</name>
</gene>
<dbReference type="Proteomes" id="UP000004478">
    <property type="component" value="Unassembled WGS sequence"/>
</dbReference>
<name>K1LDQ4_CECL9</name>
<dbReference type="AlphaFoldDB" id="K1LDQ4"/>
<dbReference type="PANTHER" id="PTHR33361">
    <property type="entry name" value="GLR0591 PROTEIN"/>
    <property type="match status" value="1"/>
</dbReference>
<protein>
    <recommendedName>
        <fullName evidence="4">X-Pro dipeptidyl-peptidase</fullName>
    </recommendedName>
</protein>
<proteinExistence type="predicted"/>
<feature type="transmembrane region" description="Helical" evidence="1">
    <location>
        <begin position="64"/>
        <end position="86"/>
    </location>
</feature>
<dbReference type="PANTHER" id="PTHR33361:SF2">
    <property type="entry name" value="DUF885 DOMAIN-CONTAINING PROTEIN"/>
    <property type="match status" value="1"/>
</dbReference>
<comment type="caution">
    <text evidence="2">The sequence shown here is derived from an EMBL/GenBank/DDBJ whole genome shotgun (WGS) entry which is preliminary data.</text>
</comment>
<dbReference type="Pfam" id="PF05960">
    <property type="entry name" value="DUF885"/>
    <property type="match status" value="1"/>
</dbReference>
<dbReference type="InterPro" id="IPR010281">
    <property type="entry name" value="DUF885"/>
</dbReference>
<dbReference type="PATRIC" id="fig|1225176.3.peg.3061"/>
<organism evidence="2 3">
    <name type="scientific">Cecembia lonarensis (strain CCUG 58316 / KCTC 22772 / LW9)</name>
    <dbReference type="NCBI Taxonomy" id="1225176"/>
    <lineage>
        <taxon>Bacteria</taxon>
        <taxon>Pseudomonadati</taxon>
        <taxon>Bacteroidota</taxon>
        <taxon>Cytophagia</taxon>
        <taxon>Cytophagales</taxon>
        <taxon>Cyclobacteriaceae</taxon>
        <taxon>Cecembia</taxon>
    </lineage>
</organism>
<evidence type="ECO:0008006" key="4">
    <source>
        <dbReference type="Google" id="ProtNLM"/>
    </source>
</evidence>
<evidence type="ECO:0000313" key="2">
    <source>
        <dbReference type="EMBL" id="EKB48533.1"/>
    </source>
</evidence>
<reference evidence="2 3" key="1">
    <citation type="journal article" date="2012" name="J. Bacteriol.">
        <title>Draft Genome Sequence of Cecembia lonarensis Strain LW9T, Isolated from Lonar Lake, a Haloalkaline Lake in India.</title>
        <authorList>
            <person name="Shivaji S."/>
            <person name="Ara S."/>
            <person name="Singh A."/>
            <person name="Pinnaka A.K."/>
        </authorList>
    </citation>
    <scope>NUCLEOTIDE SEQUENCE [LARGE SCALE GENOMIC DNA]</scope>
    <source>
        <strain evidence="2 3">LW9</strain>
    </source>
</reference>
<evidence type="ECO:0000313" key="3">
    <source>
        <dbReference type="Proteomes" id="UP000004478"/>
    </source>
</evidence>
<keyword evidence="1" id="KW-0812">Transmembrane</keyword>
<sequence>MALKNLISFYLHTTHQHQQTIGQQGIGFLPMKNGNYFLKYEWEIISTLYSPNHLQIVSIMKKGILAFLLGVLIIGSSLATELYPAISSYQADRGALARKYNNPLSEESFLRFTKLYNDWIDALNKMPYDAYSLDGKMDWQLFKNHLEKELFFHGLAYEDFKQVSHVVDFKDNLEKFYQVRRMAVKPQSQELAATFSLTEKAIIAKWEAMKKSKPFDSWQKAELAAETVEALRKSTEEAYNFYYDYDPDFTWWMKKPMESMNEVLKAYAAFLKDHFENTVVKDDGSGIIGKPVGKLAIEKELAYNMIPYTAEELLKEGEKQYAWCEAEMLKASEELGYGKDWKAALEHVKNTYVPAGEWPQMVAEMADEAIEFLESRDLLTIPDMAKETWRTTMMSAERQKVSPFFLGGETIIISYPTSTMTHEEKMMSMRGNNPHFSRATVQHELIPGHHLQQFMNQRHFPHRRVFNTPFWVEGWTLYWEFNLWDKNFPRNAEDRVGMLFWRMHRAARIVFSLNYHLGKWTPQQCIDYLVDAVGHERANAEAEVRRSFEGRYGPLYQLAYMIGGLQVYGLRQEMVEGGQMTEKEFHDYFITQNYTPIELLRARMKGDIPKDFTSTWRFLD</sequence>
<accession>K1LDQ4</accession>
<evidence type="ECO:0000256" key="1">
    <source>
        <dbReference type="SAM" id="Phobius"/>
    </source>
</evidence>
<keyword evidence="1" id="KW-1133">Transmembrane helix</keyword>